<proteinExistence type="inferred from homology"/>
<evidence type="ECO:0000256" key="2">
    <source>
        <dbReference type="ARBA" id="ARBA00006653"/>
    </source>
</evidence>
<accession>A0A9D4PYG1</accession>
<dbReference type="GO" id="GO:0000139">
    <property type="term" value="C:Golgi membrane"/>
    <property type="evidence" value="ECO:0007669"/>
    <property type="project" value="UniProtKB-SubCell"/>
</dbReference>
<keyword evidence="7" id="KW-0472">Membrane</keyword>
<keyword evidence="6" id="KW-0333">Golgi apparatus</keyword>
<comment type="subcellular location">
    <subcellularLocation>
        <location evidence="1">Golgi apparatus membrane</location>
        <topology evidence="1">Peripheral membrane protein</topology>
    </subcellularLocation>
</comment>
<evidence type="ECO:0000313" key="9">
    <source>
        <dbReference type="Proteomes" id="UP000821837"/>
    </source>
</evidence>
<reference evidence="8" key="2">
    <citation type="submission" date="2021-09" db="EMBL/GenBank/DDBJ databases">
        <authorList>
            <person name="Jia N."/>
            <person name="Wang J."/>
            <person name="Shi W."/>
            <person name="Du L."/>
            <person name="Sun Y."/>
            <person name="Zhan W."/>
            <person name="Jiang J."/>
            <person name="Wang Q."/>
            <person name="Zhang B."/>
            <person name="Ji P."/>
            <person name="Sakyi L.B."/>
            <person name="Cui X."/>
            <person name="Yuan T."/>
            <person name="Jiang B."/>
            <person name="Yang W."/>
            <person name="Lam T.T.-Y."/>
            <person name="Chang Q."/>
            <person name="Ding S."/>
            <person name="Wang X."/>
            <person name="Zhu J."/>
            <person name="Ruan X."/>
            <person name="Zhao L."/>
            <person name="Wei J."/>
            <person name="Que T."/>
            <person name="Du C."/>
            <person name="Cheng J."/>
            <person name="Dai P."/>
            <person name="Han X."/>
            <person name="Huang E."/>
            <person name="Gao Y."/>
            <person name="Liu J."/>
            <person name="Shao H."/>
            <person name="Ye R."/>
            <person name="Li L."/>
            <person name="Wei W."/>
            <person name="Wang X."/>
            <person name="Wang C."/>
            <person name="Huo Q."/>
            <person name="Li W."/>
            <person name="Guo W."/>
            <person name="Chen H."/>
            <person name="Chen S."/>
            <person name="Zhou L."/>
            <person name="Zhou L."/>
            <person name="Ni X."/>
            <person name="Tian J."/>
            <person name="Zhou Y."/>
            <person name="Sheng Y."/>
            <person name="Liu T."/>
            <person name="Pan Y."/>
            <person name="Xia L."/>
            <person name="Li J."/>
            <person name="Zhao F."/>
            <person name="Cao W."/>
        </authorList>
    </citation>
    <scope>NUCLEOTIDE SEQUENCE</scope>
    <source>
        <strain evidence="8">Rsan-2018</strain>
        <tissue evidence="8">Larvae</tissue>
    </source>
</reference>
<reference evidence="8" key="1">
    <citation type="journal article" date="2020" name="Cell">
        <title>Large-Scale Comparative Analyses of Tick Genomes Elucidate Their Genetic Diversity and Vector Capacities.</title>
        <authorList>
            <consortium name="Tick Genome and Microbiome Consortium (TIGMIC)"/>
            <person name="Jia N."/>
            <person name="Wang J."/>
            <person name="Shi W."/>
            <person name="Du L."/>
            <person name="Sun Y."/>
            <person name="Zhan W."/>
            <person name="Jiang J.F."/>
            <person name="Wang Q."/>
            <person name="Zhang B."/>
            <person name="Ji P."/>
            <person name="Bell-Sakyi L."/>
            <person name="Cui X.M."/>
            <person name="Yuan T.T."/>
            <person name="Jiang B.G."/>
            <person name="Yang W.F."/>
            <person name="Lam T.T."/>
            <person name="Chang Q.C."/>
            <person name="Ding S.J."/>
            <person name="Wang X.J."/>
            <person name="Zhu J.G."/>
            <person name="Ruan X.D."/>
            <person name="Zhao L."/>
            <person name="Wei J.T."/>
            <person name="Ye R.Z."/>
            <person name="Que T.C."/>
            <person name="Du C.H."/>
            <person name="Zhou Y.H."/>
            <person name="Cheng J.X."/>
            <person name="Dai P.F."/>
            <person name="Guo W.B."/>
            <person name="Han X.H."/>
            <person name="Huang E.J."/>
            <person name="Li L.F."/>
            <person name="Wei W."/>
            <person name="Gao Y.C."/>
            <person name="Liu J.Z."/>
            <person name="Shao H.Z."/>
            <person name="Wang X."/>
            <person name="Wang C.C."/>
            <person name="Yang T.C."/>
            <person name="Huo Q.B."/>
            <person name="Li W."/>
            <person name="Chen H.Y."/>
            <person name="Chen S.E."/>
            <person name="Zhou L.G."/>
            <person name="Ni X.B."/>
            <person name="Tian J.H."/>
            <person name="Sheng Y."/>
            <person name="Liu T."/>
            <person name="Pan Y.S."/>
            <person name="Xia L.Y."/>
            <person name="Li J."/>
            <person name="Zhao F."/>
            <person name="Cao W.C."/>
        </authorList>
    </citation>
    <scope>NUCLEOTIDE SEQUENCE</scope>
    <source>
        <strain evidence="8">Rsan-2018</strain>
    </source>
</reference>
<evidence type="ECO:0000256" key="7">
    <source>
        <dbReference type="ARBA" id="ARBA00023136"/>
    </source>
</evidence>
<evidence type="ECO:0000256" key="6">
    <source>
        <dbReference type="ARBA" id="ARBA00023034"/>
    </source>
</evidence>
<dbReference type="InterPro" id="IPR033370">
    <property type="entry name" value="COG1"/>
</dbReference>
<dbReference type="EMBL" id="JABSTV010001249">
    <property type="protein sequence ID" value="KAH7961238.1"/>
    <property type="molecule type" value="Genomic_DNA"/>
</dbReference>
<protein>
    <recommendedName>
        <fullName evidence="3">Conserved oligomeric Golgi complex subunit 1</fullName>
    </recommendedName>
</protein>
<comment type="similarity">
    <text evidence="2">Belongs to the COG1 family.</text>
</comment>
<dbReference type="VEuPathDB" id="VectorBase:RSAN_034614"/>
<sequence length="124" mass="13845">MKLVSGGTDLLFEQYSIKQIHEIEQTIRADIEKKKEDLRQMVGDLIEAADTIGVMQRTSANVKRYVAQLTEQCQSLQGKPSTPVAARPEHWALSHHYTVLAQVKLLVDLPSKVPLPQTLSAVLL</sequence>
<evidence type="ECO:0000256" key="1">
    <source>
        <dbReference type="ARBA" id="ARBA00004395"/>
    </source>
</evidence>
<dbReference type="PANTHER" id="PTHR31658">
    <property type="entry name" value="CONSERVED OLIGOMERIC GOLGI COMPLEX SUBUNIT 1"/>
    <property type="match status" value="1"/>
</dbReference>
<dbReference type="AlphaFoldDB" id="A0A9D4PYG1"/>
<dbReference type="GO" id="GO:0017119">
    <property type="term" value="C:Golgi transport complex"/>
    <property type="evidence" value="ECO:0007669"/>
    <property type="project" value="InterPro"/>
</dbReference>
<keyword evidence="5" id="KW-0653">Protein transport</keyword>
<comment type="caution">
    <text evidence="8">The sequence shown here is derived from an EMBL/GenBank/DDBJ whole genome shotgun (WGS) entry which is preliminary data.</text>
</comment>
<evidence type="ECO:0000256" key="3">
    <source>
        <dbReference type="ARBA" id="ARBA00020978"/>
    </source>
</evidence>
<evidence type="ECO:0000256" key="4">
    <source>
        <dbReference type="ARBA" id="ARBA00022448"/>
    </source>
</evidence>
<dbReference type="GO" id="GO:0015031">
    <property type="term" value="P:protein transport"/>
    <property type="evidence" value="ECO:0007669"/>
    <property type="project" value="UniProtKB-KW"/>
</dbReference>
<name>A0A9D4PYG1_RHISA</name>
<dbReference type="Proteomes" id="UP000821837">
    <property type="component" value="Chromosome 3"/>
</dbReference>
<dbReference type="GO" id="GO:0006891">
    <property type="term" value="P:intra-Golgi vesicle-mediated transport"/>
    <property type="evidence" value="ECO:0007669"/>
    <property type="project" value="InterPro"/>
</dbReference>
<dbReference type="PANTHER" id="PTHR31658:SF0">
    <property type="entry name" value="CONSERVED OLIGOMERIC GOLGI COMPLEX SUBUNIT 1"/>
    <property type="match status" value="1"/>
</dbReference>
<keyword evidence="9" id="KW-1185">Reference proteome</keyword>
<dbReference type="Pfam" id="PF08700">
    <property type="entry name" value="VPS51_Exo84_N"/>
    <property type="match status" value="1"/>
</dbReference>
<keyword evidence="4" id="KW-0813">Transport</keyword>
<evidence type="ECO:0000256" key="5">
    <source>
        <dbReference type="ARBA" id="ARBA00022927"/>
    </source>
</evidence>
<evidence type="ECO:0000313" key="8">
    <source>
        <dbReference type="EMBL" id="KAH7961238.1"/>
    </source>
</evidence>
<organism evidence="8 9">
    <name type="scientific">Rhipicephalus sanguineus</name>
    <name type="common">Brown dog tick</name>
    <name type="synonym">Ixodes sanguineus</name>
    <dbReference type="NCBI Taxonomy" id="34632"/>
    <lineage>
        <taxon>Eukaryota</taxon>
        <taxon>Metazoa</taxon>
        <taxon>Ecdysozoa</taxon>
        <taxon>Arthropoda</taxon>
        <taxon>Chelicerata</taxon>
        <taxon>Arachnida</taxon>
        <taxon>Acari</taxon>
        <taxon>Parasitiformes</taxon>
        <taxon>Ixodida</taxon>
        <taxon>Ixodoidea</taxon>
        <taxon>Ixodidae</taxon>
        <taxon>Rhipicephalinae</taxon>
        <taxon>Rhipicephalus</taxon>
        <taxon>Rhipicephalus</taxon>
    </lineage>
</organism>
<gene>
    <name evidence="8" type="ORF">HPB52_006081</name>
</gene>